<keyword evidence="3" id="KW-1185">Reference proteome</keyword>
<dbReference type="Gene3D" id="3.40.50.1820">
    <property type="entry name" value="alpha/beta hydrolase"/>
    <property type="match status" value="1"/>
</dbReference>
<name>A0ABS2SMZ1_9MICO</name>
<sequence length="339" mass="37491">MSPNPPTQSQWLPDILGPGFESLPLNLPSGDRATLVRYLPQVDRNPSRGVPHLAGAPPVELHNTAVLYIHGWSDYFYHRDLARFWAHMGAHFYAVDLRNYGRNLDLSDPERTPGLIDDLGAYDEEISACLNVIAELHPHCRVVMSAHSTGGLTAALWAADNPGRVAGLVLNSPWLEFQYSASVRKLLGPLMAARNPVSPLRIALPNYYVLAVAQAHGDTPFDLRLKPPESFPVYPQFLRAVFDGHKRVERGLGLDVPVLVQMSRASLRSVNYAPQMAHADVVLDVDILAKRALDLADTVVVDRVPGAMHDVYLSEKAVRDQAFKHIMQFVRGYLGDVCA</sequence>
<dbReference type="SUPFAM" id="SSF53474">
    <property type="entry name" value="alpha/beta-Hydrolases"/>
    <property type="match status" value="1"/>
</dbReference>
<evidence type="ECO:0000259" key="1">
    <source>
        <dbReference type="Pfam" id="PF12146"/>
    </source>
</evidence>
<proteinExistence type="predicted"/>
<dbReference type="Pfam" id="PF12146">
    <property type="entry name" value="Hydrolase_4"/>
    <property type="match status" value="1"/>
</dbReference>
<protein>
    <submittedName>
        <fullName evidence="2">Alpha-beta hydrolase superfamily lysophospholipase</fullName>
    </submittedName>
</protein>
<dbReference type="RefSeq" id="WP_204515393.1">
    <property type="nucleotide sequence ID" value="NZ_JAFBCP010000001.1"/>
</dbReference>
<dbReference type="GO" id="GO:0016787">
    <property type="term" value="F:hydrolase activity"/>
    <property type="evidence" value="ECO:0007669"/>
    <property type="project" value="UniProtKB-KW"/>
</dbReference>
<organism evidence="2 3">
    <name type="scientific">Brevibacterium paucivorans</name>
    <dbReference type="NCBI Taxonomy" id="170994"/>
    <lineage>
        <taxon>Bacteria</taxon>
        <taxon>Bacillati</taxon>
        <taxon>Actinomycetota</taxon>
        <taxon>Actinomycetes</taxon>
        <taxon>Micrococcales</taxon>
        <taxon>Brevibacteriaceae</taxon>
        <taxon>Brevibacterium</taxon>
    </lineage>
</organism>
<comment type="caution">
    <text evidence="2">The sequence shown here is derived from an EMBL/GenBank/DDBJ whole genome shotgun (WGS) entry which is preliminary data.</text>
</comment>
<evidence type="ECO:0000313" key="3">
    <source>
        <dbReference type="Proteomes" id="UP000809290"/>
    </source>
</evidence>
<feature type="domain" description="Serine aminopeptidase S33" evidence="1">
    <location>
        <begin position="64"/>
        <end position="193"/>
    </location>
</feature>
<gene>
    <name evidence="2" type="ORF">JOE56_001347</name>
</gene>
<keyword evidence="2" id="KW-0378">Hydrolase</keyword>
<dbReference type="EMBL" id="JAFBCP010000001">
    <property type="protein sequence ID" value="MBM7816653.1"/>
    <property type="molecule type" value="Genomic_DNA"/>
</dbReference>
<dbReference type="InterPro" id="IPR029058">
    <property type="entry name" value="AB_hydrolase_fold"/>
</dbReference>
<dbReference type="Proteomes" id="UP000809290">
    <property type="component" value="Unassembled WGS sequence"/>
</dbReference>
<evidence type="ECO:0000313" key="2">
    <source>
        <dbReference type="EMBL" id="MBM7816653.1"/>
    </source>
</evidence>
<dbReference type="InterPro" id="IPR022742">
    <property type="entry name" value="Hydrolase_4"/>
</dbReference>
<accession>A0ABS2SMZ1</accession>
<reference evidence="2 3" key="1">
    <citation type="submission" date="2021-01" db="EMBL/GenBank/DDBJ databases">
        <title>Sequencing the genomes of 1000 actinobacteria strains.</title>
        <authorList>
            <person name="Klenk H.-P."/>
        </authorList>
    </citation>
    <scope>NUCLEOTIDE SEQUENCE [LARGE SCALE GENOMIC DNA]</scope>
    <source>
        <strain evidence="2 3">DSM 13657</strain>
    </source>
</reference>